<dbReference type="AlphaFoldDB" id="A0A173T3M2"/>
<dbReference type="Proteomes" id="UP001198806">
    <property type="component" value="Unassembled WGS sequence"/>
</dbReference>
<dbReference type="PROSITE" id="PS51257">
    <property type="entry name" value="PROKAR_LIPOPROTEIN"/>
    <property type="match status" value="1"/>
</dbReference>
<dbReference type="EMBL" id="CYXP01000002">
    <property type="protein sequence ID" value="CUM97352.1"/>
    <property type="molecule type" value="Genomic_DNA"/>
</dbReference>
<dbReference type="GeneID" id="93523458"/>
<dbReference type="EMBL" id="JAJCNI010000005">
    <property type="protein sequence ID" value="MCB6517353.1"/>
    <property type="molecule type" value="Genomic_DNA"/>
</dbReference>
<reference evidence="1 3" key="1">
    <citation type="submission" date="2015-09" db="EMBL/GenBank/DDBJ databases">
        <authorList>
            <consortium name="Pathogen Informatics"/>
        </authorList>
    </citation>
    <scope>NUCLEOTIDE SEQUENCE [LARGE SCALE GENOMIC DNA]</scope>
    <source>
        <strain evidence="1 3">2789STDY5608872</strain>
    </source>
</reference>
<gene>
    <name evidence="1" type="ORF">ERS852429_01377</name>
    <name evidence="2" type="ORF">LI194_06025</name>
</gene>
<evidence type="ECO:0000313" key="3">
    <source>
        <dbReference type="Proteomes" id="UP000095591"/>
    </source>
</evidence>
<dbReference type="Proteomes" id="UP000095591">
    <property type="component" value="Unassembled WGS sequence"/>
</dbReference>
<protein>
    <submittedName>
        <fullName evidence="2">Cell surface protein</fullName>
    </submittedName>
</protein>
<organism evidence="1 3">
    <name type="scientific">Parabacteroides distasonis</name>
    <dbReference type="NCBI Taxonomy" id="823"/>
    <lineage>
        <taxon>Bacteria</taxon>
        <taxon>Pseudomonadati</taxon>
        <taxon>Bacteroidota</taxon>
        <taxon>Bacteroidia</taxon>
        <taxon>Bacteroidales</taxon>
        <taxon>Tannerellaceae</taxon>
        <taxon>Parabacteroides</taxon>
    </lineage>
</organism>
<evidence type="ECO:0000313" key="2">
    <source>
        <dbReference type="EMBL" id="MCB6517353.1"/>
    </source>
</evidence>
<name>A0A173T3M2_PARDI</name>
<proteinExistence type="predicted"/>
<accession>A0A173T3M2</accession>
<dbReference type="RefSeq" id="WP_044544884.1">
    <property type="nucleotide sequence ID" value="NZ_AP019729.1"/>
</dbReference>
<evidence type="ECO:0000313" key="1">
    <source>
        <dbReference type="EMBL" id="CUM97352.1"/>
    </source>
</evidence>
<sequence>MRQVLYLFISGFLAFLSCTQDKIQMVSLGIDDVYYLPRMKTYLLSPAFTGDEYRWTLHRNGTDSLVSTERSYIFLAKDTGTYQMTFEIIDKETPYKHDFRFEVMQEDIEYSPYLSKVYDFCPAPGQFVNTMPEYEEGDTKETILKKVEENISGTNDVMISLGGYGGYVIFGFDHTVINVKGKKDFMILGNSFYSDLPEYQEKKGGSCEPGIVMVSFDTNLNGLLDDEWYELAGSEYYKPETIKNYRITYDRPDPNKIPEPDMGQQWSDATYVPWKDNQGNTGYIAKNIYHTQSYYPKWIEENSLTFSGTRLKDNATDESDTGKYYVLYSYPWGYVDNHPNDYKDLNSFDIEWAVDAEGNKVELPGVDFIKVYTAVNQYCGWIGETSTEIIRAQDLHIATPSIIVPDPVSEQMKLQYDQAILKIKGL</sequence>
<reference evidence="2" key="2">
    <citation type="submission" date="2021-10" db="EMBL/GenBank/DDBJ databases">
        <title>Collection of gut derived symbiotic bacterial strains cultured from healthy donors.</title>
        <authorList>
            <person name="Lin H."/>
            <person name="Littmann E."/>
            <person name="Kohout C."/>
            <person name="Pamer E.G."/>
        </authorList>
    </citation>
    <scope>NUCLEOTIDE SEQUENCE</scope>
    <source>
        <strain evidence="2">DFI.2.94</strain>
    </source>
</reference>